<keyword evidence="2" id="KW-1185">Reference proteome</keyword>
<comment type="caution">
    <text evidence="1">The sequence shown here is derived from an EMBL/GenBank/DDBJ whole genome shotgun (WGS) entry which is preliminary data.</text>
</comment>
<dbReference type="Proteomes" id="UP001597128">
    <property type="component" value="Unassembled WGS sequence"/>
</dbReference>
<evidence type="ECO:0000313" key="2">
    <source>
        <dbReference type="Proteomes" id="UP001597128"/>
    </source>
</evidence>
<name>A0ABW3F4U9_9PROT</name>
<organism evidence="1 2">
    <name type="scientific">Methylophilus luteus</name>
    <dbReference type="NCBI Taxonomy" id="640108"/>
    <lineage>
        <taxon>Bacteria</taxon>
        <taxon>Pseudomonadati</taxon>
        <taxon>Pseudomonadota</taxon>
        <taxon>Betaproteobacteria</taxon>
        <taxon>Nitrosomonadales</taxon>
        <taxon>Methylophilaceae</taxon>
        <taxon>Methylophilus</taxon>
    </lineage>
</organism>
<dbReference type="RefSeq" id="WP_379055764.1">
    <property type="nucleotide sequence ID" value="NZ_JBHTKB010000001.1"/>
</dbReference>
<accession>A0ABW3F4U9</accession>
<sequence length="180" mass="20532">MKTLPIEELRELLAAVSRHGDWHLLEIETDLQQTTFLLNEAIEKLSTSFMNVYGQLTEQQAVVKSLAESGNLQPEMVQQLQGFEESIGQEINKVVTGMQFQDMTNQLLQRTINRVNGLKTLLQELSSHQFPMAAESEHEEIRHFIMQLNQNFDQGSHHLTGNLRKSVNQQDLASGDIDLF</sequence>
<gene>
    <name evidence="1" type="ORF">ACFQ1Z_03695</name>
</gene>
<proteinExistence type="predicted"/>
<evidence type="ECO:0000313" key="1">
    <source>
        <dbReference type="EMBL" id="MFD0912643.1"/>
    </source>
</evidence>
<dbReference type="SUPFAM" id="SSF75708">
    <property type="entry name" value="Chemotaxis phosphatase CheZ"/>
    <property type="match status" value="1"/>
</dbReference>
<reference evidence="2" key="1">
    <citation type="journal article" date="2019" name="Int. J. Syst. Evol. Microbiol.">
        <title>The Global Catalogue of Microorganisms (GCM) 10K type strain sequencing project: providing services to taxonomists for standard genome sequencing and annotation.</title>
        <authorList>
            <consortium name="The Broad Institute Genomics Platform"/>
            <consortium name="The Broad Institute Genome Sequencing Center for Infectious Disease"/>
            <person name="Wu L."/>
            <person name="Ma J."/>
        </authorList>
    </citation>
    <scope>NUCLEOTIDE SEQUENCE [LARGE SCALE GENOMIC DNA]</scope>
    <source>
        <strain evidence="2">CCUG 58412</strain>
    </source>
</reference>
<protein>
    <submittedName>
        <fullName evidence="1">Chemotaxis protein</fullName>
    </submittedName>
</protein>
<dbReference type="EMBL" id="JBHTKB010000001">
    <property type="protein sequence ID" value="MFD0912643.1"/>
    <property type="molecule type" value="Genomic_DNA"/>
</dbReference>